<organism evidence="3">
    <name type="scientific">Naegleria gruberi</name>
    <name type="common">Amoeba</name>
    <dbReference type="NCBI Taxonomy" id="5762"/>
    <lineage>
        <taxon>Eukaryota</taxon>
        <taxon>Discoba</taxon>
        <taxon>Heterolobosea</taxon>
        <taxon>Tetramitia</taxon>
        <taxon>Eutetramitia</taxon>
        <taxon>Vahlkampfiidae</taxon>
        <taxon>Naegleria</taxon>
    </lineage>
</organism>
<dbReference type="Pfam" id="PF12705">
    <property type="entry name" value="PDDEXK_1"/>
    <property type="match status" value="2"/>
</dbReference>
<feature type="domain" description="PD-(D/E)XK endonuclease-like" evidence="1">
    <location>
        <begin position="545"/>
        <end position="643"/>
    </location>
</feature>
<dbReference type="KEGG" id="ngr:NAEGRDRAFT_49343"/>
<dbReference type="EMBL" id="GG738870">
    <property type="protein sequence ID" value="EFC44064.1"/>
    <property type="molecule type" value="Genomic_DNA"/>
</dbReference>
<accession>D2VGH3</accession>
<reference evidence="2 3" key="1">
    <citation type="journal article" date="2010" name="Cell">
        <title>The genome of Naegleria gruberi illuminates early eukaryotic versatility.</title>
        <authorList>
            <person name="Fritz-Laylin L.K."/>
            <person name="Prochnik S.E."/>
            <person name="Ginger M.L."/>
            <person name="Dacks J.B."/>
            <person name="Carpenter M.L."/>
            <person name="Field M.C."/>
            <person name="Kuo A."/>
            <person name="Paredez A."/>
            <person name="Chapman J."/>
            <person name="Pham J."/>
            <person name="Shu S."/>
            <person name="Neupane R."/>
            <person name="Cipriano M."/>
            <person name="Mancuso J."/>
            <person name="Tu H."/>
            <person name="Salamov A."/>
            <person name="Lindquist E."/>
            <person name="Shapiro H."/>
            <person name="Lucas S."/>
            <person name="Grigoriev I.V."/>
            <person name="Cande W.Z."/>
            <person name="Fulton C."/>
            <person name="Rokhsar D.S."/>
            <person name="Dawson S.C."/>
        </authorList>
    </citation>
    <scope>NUCLEOTIDE SEQUENCE [LARGE SCALE GENOMIC DNA]</scope>
    <source>
        <strain evidence="2 3">NEG-M</strain>
    </source>
</reference>
<dbReference type="Proteomes" id="UP000006671">
    <property type="component" value="Unassembled WGS sequence"/>
</dbReference>
<dbReference type="GeneID" id="8850100"/>
<sequence>MTEIIYFGDYQMFRKLKELYNVSSNSSNNSEKKLMKRKKKTCLENISFMFKENHFQFPPRLNNNNANYHGSKSQFGTNVLFEKLKVFKNVIGVLTWNGDEFFPSQTLTLFDLNRSDSIVHVLELSEDEMINERIIDFQLGDDFVICQTESTQLYFIGLYSNQSSNSNNRRADIKYYCRPLPCQKMGQIEWVKCGLKTILIKTLSQNFYVADVEKLNSTPNPKPVDHLFKYPDIFDGVIGEDFVGFIGVAPTGSHSIDNNCVHLFLNKEKLLADNHTLLFKENNKHYLSNGWGCVSDAIDNAIYRSFPEETVTIKNIIGNPSVYLIRNVVLNYYIGNNSKLDTYMTCPHRYYLSYLDKEVKGKPTVPIIRGSSLHESLAHFSKLYNLVYQEIEKVEEESGLFLTEANHKAKLAYSHYRPAKGVDLEVDFAKNIGYNKIIASEIVKKIKNDVELNRILQQSNELIDGTNRTENPEFLDFITERAVKTFNRHVVGSAKAESIYVPKDVVQESKEMLRNQIKRELTNILLPPSSLFQSHSAAQHFGMNGNRRPVLIEESFVLTGVGGSSDVDLVVIFDRVDIEKDENDQSKYVVVEYKSSIKPKYLSGFEKQLSIYHYAFQQLFGETISKSNLTCLTTGEVYSFTDDKFDHSATENMILEYATKSMLSIF</sequence>
<gene>
    <name evidence="2" type="ORF">NAEGRDRAFT_49343</name>
</gene>
<dbReference type="VEuPathDB" id="AmoebaDB:NAEGRDRAFT_49343"/>
<dbReference type="InParanoid" id="D2VGH3"/>
<name>D2VGH3_NAEGR</name>
<dbReference type="RefSeq" id="XP_002676808.1">
    <property type="nucleotide sequence ID" value="XM_002676762.1"/>
</dbReference>
<dbReference type="OrthoDB" id="64878at2759"/>
<evidence type="ECO:0000313" key="2">
    <source>
        <dbReference type="EMBL" id="EFC44064.1"/>
    </source>
</evidence>
<dbReference type="InterPro" id="IPR038726">
    <property type="entry name" value="PDDEXK_AddAB-type"/>
</dbReference>
<evidence type="ECO:0000313" key="3">
    <source>
        <dbReference type="Proteomes" id="UP000006671"/>
    </source>
</evidence>
<evidence type="ECO:0000259" key="1">
    <source>
        <dbReference type="Pfam" id="PF12705"/>
    </source>
</evidence>
<protein>
    <submittedName>
        <fullName evidence="2">Predicted protein</fullName>
    </submittedName>
</protein>
<feature type="domain" description="PD-(D/E)XK endonuclease-like" evidence="1">
    <location>
        <begin position="338"/>
        <end position="393"/>
    </location>
</feature>
<proteinExistence type="predicted"/>
<dbReference type="AlphaFoldDB" id="D2VGH3"/>
<keyword evidence="3" id="KW-1185">Reference proteome</keyword>